<evidence type="ECO:0000313" key="2">
    <source>
        <dbReference type="Proteomes" id="UP000294535"/>
    </source>
</evidence>
<gene>
    <name evidence="1" type="ORF">DFQ04_1983</name>
</gene>
<evidence type="ECO:0000313" key="1">
    <source>
        <dbReference type="EMBL" id="TDQ17331.1"/>
    </source>
</evidence>
<dbReference type="EMBL" id="SNYF01000006">
    <property type="protein sequence ID" value="TDQ17331.1"/>
    <property type="molecule type" value="Genomic_DNA"/>
</dbReference>
<dbReference type="Proteomes" id="UP000294535">
    <property type="component" value="Unassembled WGS sequence"/>
</dbReference>
<dbReference type="OrthoDB" id="9843634at2"/>
<proteinExistence type="predicted"/>
<keyword evidence="2" id="KW-1185">Reference proteome</keyword>
<comment type="caution">
    <text evidence="1">The sequence shown here is derived from an EMBL/GenBank/DDBJ whole genome shotgun (WGS) entry which is preliminary data.</text>
</comment>
<name>A0A4R6T4C4_9BACT</name>
<dbReference type="AlphaFoldDB" id="A0A4R6T4C4"/>
<reference evidence="1 2" key="1">
    <citation type="submission" date="2019-03" db="EMBL/GenBank/DDBJ databases">
        <title>Genomic Encyclopedia of Type Strains, Phase III (KMG-III): the genomes of soil and plant-associated and newly described type strains.</title>
        <authorList>
            <person name="Whitman W."/>
        </authorList>
    </citation>
    <scope>NUCLEOTIDE SEQUENCE [LARGE SCALE GENOMIC DNA]</scope>
    <source>
        <strain evidence="1 2">CECT 8446</strain>
    </source>
</reference>
<dbReference type="RefSeq" id="WP_133555268.1">
    <property type="nucleotide sequence ID" value="NZ_SNYF01000006.1"/>
</dbReference>
<accession>A0A4R6T4C4</accession>
<organism evidence="1 2">
    <name type="scientific">Algoriphagus boseongensis</name>
    <dbReference type="NCBI Taxonomy" id="1442587"/>
    <lineage>
        <taxon>Bacteria</taxon>
        <taxon>Pseudomonadati</taxon>
        <taxon>Bacteroidota</taxon>
        <taxon>Cytophagia</taxon>
        <taxon>Cytophagales</taxon>
        <taxon>Cyclobacteriaceae</taxon>
        <taxon>Algoriphagus</taxon>
    </lineage>
</organism>
<protein>
    <submittedName>
        <fullName evidence="1">Uncharacterized protein</fullName>
    </submittedName>
</protein>
<sequence length="190" mass="21898">MKSYKSQIIKVKNVLILSAMLILINFIECYGQEHEELLIKTCSLIDSSKYKIYRQSFPISTEIENGEALESIFFPLILNGNLESKNLSDFIGSPIDYINLTNQILNQKSYRLPNECGLNVVRKFPSDSKRFYTIMVSNPIILSGRKRTLGFILIRSNSNNALLAPLKGILYEWNGSIWKEIIRKELEFHD</sequence>